<dbReference type="RefSeq" id="WP_184262241.1">
    <property type="nucleotide sequence ID" value="NZ_JACIIX010000003.1"/>
</dbReference>
<evidence type="ECO:0000259" key="1">
    <source>
        <dbReference type="PROSITE" id="PS50943"/>
    </source>
</evidence>
<reference evidence="2 3" key="1">
    <citation type="submission" date="2020-08" db="EMBL/GenBank/DDBJ databases">
        <title>Genomic Encyclopedia of Type Strains, Phase IV (KMG-IV): sequencing the most valuable type-strain genomes for metagenomic binning, comparative biology and taxonomic classification.</title>
        <authorList>
            <person name="Goeker M."/>
        </authorList>
    </citation>
    <scope>NUCLEOTIDE SEQUENCE [LARGE SCALE GENOMIC DNA]</scope>
    <source>
        <strain evidence="2 3">DSM 11590</strain>
    </source>
</reference>
<accession>A0A7X0DL88</accession>
<dbReference type="SMART" id="SM00530">
    <property type="entry name" value="HTH_XRE"/>
    <property type="match status" value="1"/>
</dbReference>
<dbReference type="InterPro" id="IPR001387">
    <property type="entry name" value="Cro/C1-type_HTH"/>
</dbReference>
<protein>
    <submittedName>
        <fullName evidence="2">Transcriptional regulator with XRE-family HTH domain</fullName>
    </submittedName>
</protein>
<evidence type="ECO:0000313" key="3">
    <source>
        <dbReference type="Proteomes" id="UP000544872"/>
    </source>
</evidence>
<sequence length="135" mass="15038">MTPFGARLRDLRRQRSLTLTQMAADLNVSAAYLSALEHGKRGRPGPGLVMEICGYFGLIWDEAEALKRLALLSQPKVTLDTSGLSPRATGFANRLAECLRDLDDEAIVALDELLVRVRPMRRQGRKGRRSDRFSA</sequence>
<name>A0A7X0DL88_NOVIT</name>
<comment type="caution">
    <text evidence="2">The sequence shown here is derived from an EMBL/GenBank/DDBJ whole genome shotgun (WGS) entry which is preliminary data.</text>
</comment>
<dbReference type="Proteomes" id="UP000544872">
    <property type="component" value="Unassembled WGS sequence"/>
</dbReference>
<gene>
    <name evidence="2" type="ORF">FHS48_001138</name>
</gene>
<dbReference type="AlphaFoldDB" id="A0A7X0DL88"/>
<dbReference type="Pfam" id="PF13560">
    <property type="entry name" value="HTH_31"/>
    <property type="match status" value="1"/>
</dbReference>
<feature type="domain" description="HTH cro/C1-type" evidence="1">
    <location>
        <begin position="8"/>
        <end position="66"/>
    </location>
</feature>
<dbReference type="SUPFAM" id="SSF47413">
    <property type="entry name" value="lambda repressor-like DNA-binding domains"/>
    <property type="match status" value="1"/>
</dbReference>
<dbReference type="CDD" id="cd00093">
    <property type="entry name" value="HTH_XRE"/>
    <property type="match status" value="1"/>
</dbReference>
<organism evidence="2 3">
    <name type="scientific">Novispirillum itersonii</name>
    <name type="common">Aquaspirillum itersonii</name>
    <dbReference type="NCBI Taxonomy" id="189"/>
    <lineage>
        <taxon>Bacteria</taxon>
        <taxon>Pseudomonadati</taxon>
        <taxon>Pseudomonadota</taxon>
        <taxon>Alphaproteobacteria</taxon>
        <taxon>Rhodospirillales</taxon>
        <taxon>Novispirillaceae</taxon>
        <taxon>Novispirillum</taxon>
    </lineage>
</organism>
<evidence type="ECO:0000313" key="2">
    <source>
        <dbReference type="EMBL" id="MBB6209730.1"/>
    </source>
</evidence>
<proteinExistence type="predicted"/>
<dbReference type="GO" id="GO:0003677">
    <property type="term" value="F:DNA binding"/>
    <property type="evidence" value="ECO:0007669"/>
    <property type="project" value="InterPro"/>
</dbReference>
<dbReference type="Gene3D" id="1.10.260.40">
    <property type="entry name" value="lambda repressor-like DNA-binding domains"/>
    <property type="match status" value="1"/>
</dbReference>
<dbReference type="InterPro" id="IPR010982">
    <property type="entry name" value="Lambda_DNA-bd_dom_sf"/>
</dbReference>
<keyword evidence="3" id="KW-1185">Reference proteome</keyword>
<dbReference type="PROSITE" id="PS50943">
    <property type="entry name" value="HTH_CROC1"/>
    <property type="match status" value="1"/>
</dbReference>
<dbReference type="EMBL" id="JACIIX010000003">
    <property type="protein sequence ID" value="MBB6209730.1"/>
    <property type="molecule type" value="Genomic_DNA"/>
</dbReference>